<organism evidence="1 2">
    <name type="scientific">Crossiella cryophila</name>
    <dbReference type="NCBI Taxonomy" id="43355"/>
    <lineage>
        <taxon>Bacteria</taxon>
        <taxon>Bacillati</taxon>
        <taxon>Actinomycetota</taxon>
        <taxon>Actinomycetes</taxon>
        <taxon>Pseudonocardiales</taxon>
        <taxon>Pseudonocardiaceae</taxon>
        <taxon>Crossiella</taxon>
    </lineage>
</organism>
<dbReference type="Proteomes" id="UP000533598">
    <property type="component" value="Unassembled WGS sequence"/>
</dbReference>
<reference evidence="1 2" key="1">
    <citation type="submission" date="2020-08" db="EMBL/GenBank/DDBJ databases">
        <title>Sequencing the genomes of 1000 actinobacteria strains.</title>
        <authorList>
            <person name="Klenk H.-P."/>
        </authorList>
    </citation>
    <scope>NUCLEOTIDE SEQUENCE [LARGE SCALE GENOMIC DNA]</scope>
    <source>
        <strain evidence="1 2">DSM 44230</strain>
    </source>
</reference>
<comment type="caution">
    <text evidence="1">The sequence shown here is derived from an EMBL/GenBank/DDBJ whole genome shotgun (WGS) entry which is preliminary data.</text>
</comment>
<keyword evidence="2" id="KW-1185">Reference proteome</keyword>
<protein>
    <recommendedName>
        <fullName evidence="3">PE family protein</fullName>
    </recommendedName>
</protein>
<evidence type="ECO:0000313" key="1">
    <source>
        <dbReference type="EMBL" id="MBB4677219.1"/>
    </source>
</evidence>
<accession>A0A7W7C9W1</accession>
<evidence type="ECO:0008006" key="3">
    <source>
        <dbReference type="Google" id="ProtNLM"/>
    </source>
</evidence>
<dbReference type="RefSeq" id="WP_185003164.1">
    <property type="nucleotide sequence ID" value="NZ_BAAAUI010000085.1"/>
</dbReference>
<evidence type="ECO:0000313" key="2">
    <source>
        <dbReference type="Proteomes" id="UP000533598"/>
    </source>
</evidence>
<proteinExistence type="predicted"/>
<name>A0A7W7C9W1_9PSEU</name>
<gene>
    <name evidence="1" type="ORF">HNR67_003337</name>
</gene>
<sequence>MHEGNGTGGTSLPSAAGGSAGFKVNEDNVLQIARAVQDQAKWLYAEIDACSRDMQTEPARQDPVSKDVAKALNRKLVDDPDSYINRAIAYAEELSQAVEQMKAAAKTYGFTDQDITTALNGPVSPRV</sequence>
<dbReference type="EMBL" id="JACHMH010000001">
    <property type="protein sequence ID" value="MBB4677219.1"/>
    <property type="molecule type" value="Genomic_DNA"/>
</dbReference>
<dbReference type="AlphaFoldDB" id="A0A7W7C9W1"/>